<keyword evidence="7" id="KW-1185">Reference proteome</keyword>
<dbReference type="OrthoDB" id="2186662at2759"/>
<evidence type="ECO:0000256" key="2">
    <source>
        <dbReference type="ARBA" id="ARBA00022574"/>
    </source>
</evidence>
<gene>
    <name evidence="6" type="primary">ift172_5</name>
    <name evidence="6" type="ORF">EYF80_036319</name>
</gene>
<dbReference type="GO" id="GO:0036064">
    <property type="term" value="C:ciliary basal body"/>
    <property type="evidence" value="ECO:0007669"/>
    <property type="project" value="TreeGrafter"/>
</dbReference>
<evidence type="ECO:0000256" key="4">
    <source>
        <dbReference type="ARBA" id="ARBA00023069"/>
    </source>
</evidence>
<comment type="caution">
    <text evidence="6">The sequence shown here is derived from an EMBL/GenBank/DDBJ whole genome shotgun (WGS) entry which is preliminary data.</text>
</comment>
<keyword evidence="6" id="KW-0282">Flagellum</keyword>
<name>A0A4Z2GJ05_9TELE</name>
<dbReference type="PANTHER" id="PTHR15722">
    <property type="entry name" value="IFT140/172-RELATED"/>
    <property type="match status" value="1"/>
</dbReference>
<evidence type="ECO:0000256" key="3">
    <source>
        <dbReference type="ARBA" id="ARBA00022737"/>
    </source>
</evidence>
<protein>
    <submittedName>
        <fullName evidence="6">Intraflagellar transport protein 172</fullName>
    </submittedName>
</protein>
<dbReference type="AlphaFoldDB" id="A0A4Z2GJ05"/>
<keyword evidence="3" id="KW-0677">Repeat</keyword>
<dbReference type="Proteomes" id="UP000314294">
    <property type="component" value="Unassembled WGS sequence"/>
</dbReference>
<keyword evidence="2" id="KW-0853">WD repeat</keyword>
<evidence type="ECO:0000256" key="1">
    <source>
        <dbReference type="ARBA" id="ARBA00004138"/>
    </source>
</evidence>
<evidence type="ECO:0000256" key="5">
    <source>
        <dbReference type="ARBA" id="ARBA00023273"/>
    </source>
</evidence>
<dbReference type="PANTHER" id="PTHR15722:SF2">
    <property type="entry name" value="INTRAFLAGELLAR TRANSPORT PROTEIN 172 HOMOLOG"/>
    <property type="match status" value="1"/>
</dbReference>
<dbReference type="GO" id="GO:0030992">
    <property type="term" value="C:intraciliary transport particle B"/>
    <property type="evidence" value="ECO:0007669"/>
    <property type="project" value="TreeGrafter"/>
</dbReference>
<comment type="subcellular location">
    <subcellularLocation>
        <location evidence="1">Cell projection</location>
        <location evidence="1">Cilium</location>
    </subcellularLocation>
</comment>
<sequence length="153" mass="17822">MYRVNDMWEDAYRVAKSHGGAAAQKQVAYLWARSLEGEAAVKLLNKFGLLEYAIDFASNNLSFDFAFDLARLSSKEKLPEIHLKHAIYLEDEKEFQKAEAFLLRAQRPELAVKYYKDADLWSDAMRICKEYLPNKLSMLQEEYEKETSKKGIR</sequence>
<accession>A0A4Z2GJ05</accession>
<evidence type="ECO:0000313" key="7">
    <source>
        <dbReference type="Proteomes" id="UP000314294"/>
    </source>
</evidence>
<keyword evidence="5" id="KW-0966">Cell projection</keyword>
<dbReference type="EMBL" id="SRLO01000515">
    <property type="protein sequence ID" value="TNN53477.1"/>
    <property type="molecule type" value="Genomic_DNA"/>
</dbReference>
<evidence type="ECO:0000313" key="6">
    <source>
        <dbReference type="EMBL" id="TNN53477.1"/>
    </source>
</evidence>
<dbReference type="GO" id="GO:0005930">
    <property type="term" value="C:axoneme"/>
    <property type="evidence" value="ECO:0007669"/>
    <property type="project" value="TreeGrafter"/>
</dbReference>
<keyword evidence="4" id="KW-0969">Cilium</keyword>
<proteinExistence type="predicted"/>
<reference evidence="6 7" key="1">
    <citation type="submission" date="2019-03" db="EMBL/GenBank/DDBJ databases">
        <title>First draft genome of Liparis tanakae, snailfish: a comprehensive survey of snailfish specific genes.</title>
        <authorList>
            <person name="Kim W."/>
            <person name="Song I."/>
            <person name="Jeong J.-H."/>
            <person name="Kim D."/>
            <person name="Kim S."/>
            <person name="Ryu S."/>
            <person name="Song J.Y."/>
            <person name="Lee S.K."/>
        </authorList>
    </citation>
    <scope>NUCLEOTIDE SEQUENCE [LARGE SCALE GENOMIC DNA]</scope>
    <source>
        <tissue evidence="6">Muscle</tissue>
    </source>
</reference>
<dbReference type="GO" id="GO:0042073">
    <property type="term" value="P:intraciliary transport"/>
    <property type="evidence" value="ECO:0007669"/>
    <property type="project" value="TreeGrafter"/>
</dbReference>
<organism evidence="6 7">
    <name type="scientific">Liparis tanakae</name>
    <name type="common">Tanaka's snailfish</name>
    <dbReference type="NCBI Taxonomy" id="230148"/>
    <lineage>
        <taxon>Eukaryota</taxon>
        <taxon>Metazoa</taxon>
        <taxon>Chordata</taxon>
        <taxon>Craniata</taxon>
        <taxon>Vertebrata</taxon>
        <taxon>Euteleostomi</taxon>
        <taxon>Actinopterygii</taxon>
        <taxon>Neopterygii</taxon>
        <taxon>Teleostei</taxon>
        <taxon>Neoteleostei</taxon>
        <taxon>Acanthomorphata</taxon>
        <taxon>Eupercaria</taxon>
        <taxon>Perciformes</taxon>
        <taxon>Cottioidei</taxon>
        <taxon>Cottales</taxon>
        <taxon>Liparidae</taxon>
        <taxon>Liparis</taxon>
    </lineage>
</organism>